<dbReference type="InterPro" id="IPR022002">
    <property type="entry name" value="ChsH2_Znr"/>
</dbReference>
<name>A0A2S0I8C9_9BURK</name>
<dbReference type="SUPFAM" id="SSF50249">
    <property type="entry name" value="Nucleic acid-binding proteins"/>
    <property type="match status" value="1"/>
</dbReference>
<organism evidence="2 3">
    <name type="scientific">Achromobacter spanius</name>
    <dbReference type="NCBI Taxonomy" id="217203"/>
    <lineage>
        <taxon>Bacteria</taxon>
        <taxon>Pseudomonadati</taxon>
        <taxon>Pseudomonadota</taxon>
        <taxon>Betaproteobacteria</taxon>
        <taxon>Burkholderiales</taxon>
        <taxon>Alcaligenaceae</taxon>
        <taxon>Achromobacter</taxon>
    </lineage>
</organism>
<protein>
    <recommendedName>
        <fullName evidence="1">ChsH2 rubredoxin-like zinc ribbon domain-containing protein</fullName>
    </recommendedName>
</protein>
<dbReference type="OrthoDB" id="9033662at2"/>
<reference evidence="2 3" key="1">
    <citation type="submission" date="2017-09" db="EMBL/GenBank/DDBJ databases">
        <title>Genomic, metabolic, and phenotypic characteristics of bacterial isolates from the natural microbiome of the model nematode Caenorhabditis elegans.</title>
        <authorList>
            <person name="Zimmermann J."/>
            <person name="Obeng N."/>
            <person name="Yang W."/>
            <person name="Obeng O."/>
            <person name="Kissoyan K."/>
            <person name="Pees B."/>
            <person name="Dirksen P."/>
            <person name="Hoppner M."/>
            <person name="Franke A."/>
            <person name="Rosenstiel P."/>
            <person name="Leippe M."/>
            <person name="Dierking K."/>
            <person name="Kaleta C."/>
            <person name="Schulenburg H."/>
        </authorList>
    </citation>
    <scope>NUCLEOTIDE SEQUENCE [LARGE SCALE GENOMIC DNA]</scope>
    <source>
        <strain evidence="2 3">MYb73</strain>
    </source>
</reference>
<dbReference type="Proteomes" id="UP000239477">
    <property type="component" value="Chromosome"/>
</dbReference>
<gene>
    <name evidence="2" type="ORF">CLM73_14760</name>
</gene>
<dbReference type="RefSeq" id="WP_105239071.1">
    <property type="nucleotide sequence ID" value="NZ_CP023270.1"/>
</dbReference>
<dbReference type="AlphaFoldDB" id="A0A2S0I8C9"/>
<evidence type="ECO:0000313" key="2">
    <source>
        <dbReference type="EMBL" id="AVJ28272.1"/>
    </source>
</evidence>
<dbReference type="Pfam" id="PF12172">
    <property type="entry name" value="zf-ChsH2"/>
    <property type="match status" value="1"/>
</dbReference>
<evidence type="ECO:0000313" key="3">
    <source>
        <dbReference type="Proteomes" id="UP000239477"/>
    </source>
</evidence>
<evidence type="ECO:0000259" key="1">
    <source>
        <dbReference type="Pfam" id="PF12172"/>
    </source>
</evidence>
<sequence>MSINISQCSDCGHRVFPARLWCPACGHDRAHPAAVQEAEVLTWTVIPAQGAEPSAFLATARALPKGPILVVRLDTAPSRLGQRVDLIDRGGEGLPLPWGRLRPD</sequence>
<keyword evidence="3" id="KW-1185">Reference proteome</keyword>
<feature type="domain" description="ChsH2 rubredoxin-like zinc ribbon" evidence="1">
    <location>
        <begin position="6"/>
        <end position="26"/>
    </location>
</feature>
<accession>A0A2S0I8C9</accession>
<dbReference type="InterPro" id="IPR012340">
    <property type="entry name" value="NA-bd_OB-fold"/>
</dbReference>
<proteinExistence type="predicted"/>
<dbReference type="EMBL" id="CP023270">
    <property type="protein sequence ID" value="AVJ28272.1"/>
    <property type="molecule type" value="Genomic_DNA"/>
</dbReference>